<evidence type="ECO:0000313" key="1">
    <source>
        <dbReference type="EMBL" id="KRX47929.1"/>
    </source>
</evidence>
<evidence type="ECO:0000313" key="2">
    <source>
        <dbReference type="Proteomes" id="UP000055048"/>
    </source>
</evidence>
<dbReference type="AlphaFoldDB" id="A0A0V0U9F1"/>
<organism evidence="1 2">
    <name type="scientific">Trichinella murrelli</name>
    <dbReference type="NCBI Taxonomy" id="144512"/>
    <lineage>
        <taxon>Eukaryota</taxon>
        <taxon>Metazoa</taxon>
        <taxon>Ecdysozoa</taxon>
        <taxon>Nematoda</taxon>
        <taxon>Enoplea</taxon>
        <taxon>Dorylaimia</taxon>
        <taxon>Trichinellida</taxon>
        <taxon>Trichinellidae</taxon>
        <taxon>Trichinella</taxon>
    </lineage>
</organism>
<comment type="caution">
    <text evidence="1">The sequence shown here is derived from an EMBL/GenBank/DDBJ whole genome shotgun (WGS) entry which is preliminary data.</text>
</comment>
<protein>
    <submittedName>
        <fullName evidence="1">Uncharacterized protein</fullName>
    </submittedName>
</protein>
<keyword evidence="2" id="KW-1185">Reference proteome</keyword>
<feature type="non-terminal residue" evidence="1">
    <location>
        <position position="1"/>
    </location>
</feature>
<sequence length="78" mass="8901">LQIYIQLHNTGLVACHLRLGQGNRTAFWKNSLTYFSQTLVESVLENYCIPINSCARHENNKLAYGSLMQALCTIQTRK</sequence>
<name>A0A0V0U9F1_9BILA</name>
<proteinExistence type="predicted"/>
<dbReference type="Proteomes" id="UP000055048">
    <property type="component" value="Unassembled WGS sequence"/>
</dbReference>
<dbReference type="EMBL" id="JYDJ01000036">
    <property type="protein sequence ID" value="KRX47929.1"/>
    <property type="molecule type" value="Genomic_DNA"/>
</dbReference>
<reference evidence="1 2" key="1">
    <citation type="submission" date="2015-01" db="EMBL/GenBank/DDBJ databases">
        <title>Evolution of Trichinella species and genotypes.</title>
        <authorList>
            <person name="Korhonen P.K."/>
            <person name="Edoardo P."/>
            <person name="Giuseppe L.R."/>
            <person name="Gasser R.B."/>
        </authorList>
    </citation>
    <scope>NUCLEOTIDE SEQUENCE [LARGE SCALE GENOMIC DNA]</scope>
    <source>
        <strain evidence="1">ISS417</strain>
    </source>
</reference>
<feature type="non-terminal residue" evidence="1">
    <location>
        <position position="78"/>
    </location>
</feature>
<gene>
    <name evidence="1" type="ORF">T05_16109</name>
</gene>
<accession>A0A0V0U9F1</accession>